<evidence type="ECO:0000256" key="1">
    <source>
        <dbReference type="ARBA" id="ARBA00022563"/>
    </source>
</evidence>
<keyword evidence="5" id="KW-0067">ATP-binding</keyword>
<evidence type="ECO:0000259" key="10">
    <source>
        <dbReference type="Pfam" id="PF02773"/>
    </source>
</evidence>
<gene>
    <name evidence="11" type="primary">metK</name>
    <name evidence="11" type="ORF">MHM_00490</name>
</gene>
<keyword evidence="6" id="KW-0460">Magnesium</keyword>
<dbReference type="GO" id="GO:0006730">
    <property type="term" value="P:one-carbon metabolic process"/>
    <property type="evidence" value="ECO:0007669"/>
    <property type="project" value="UniProtKB-KW"/>
</dbReference>
<dbReference type="GO" id="GO:0006556">
    <property type="term" value="P:S-adenosylmethionine biosynthetic process"/>
    <property type="evidence" value="ECO:0007669"/>
    <property type="project" value="InterPro"/>
</dbReference>
<organism evidence="11">
    <name type="scientific">Candidatus Mycoplasma haematominutum 'Birmingham 1'</name>
    <dbReference type="NCBI Taxonomy" id="1116213"/>
    <lineage>
        <taxon>Bacteria</taxon>
        <taxon>Bacillati</taxon>
        <taxon>Mycoplasmatota</taxon>
        <taxon>Mollicutes</taxon>
        <taxon>Mycoplasmataceae</taxon>
        <taxon>Mycoplasma</taxon>
    </lineage>
</organism>
<dbReference type="AlphaFoldDB" id="G8C2L9"/>
<dbReference type="InterPro" id="IPR022630">
    <property type="entry name" value="S-AdoMet_synt_C"/>
</dbReference>
<dbReference type="SUPFAM" id="SSF55973">
    <property type="entry name" value="S-adenosylmethionine synthetase"/>
    <property type="match status" value="3"/>
</dbReference>
<proteinExistence type="predicted"/>
<feature type="domain" description="S-adenosylmethionine synthetase C-terminal" evidence="10">
    <location>
        <begin position="232"/>
        <end position="372"/>
    </location>
</feature>
<keyword evidence="3" id="KW-0479">Metal-binding</keyword>
<evidence type="ECO:0000256" key="5">
    <source>
        <dbReference type="ARBA" id="ARBA00022840"/>
    </source>
</evidence>
<dbReference type="EC" id="2.5.1.6" evidence="11"/>
<protein>
    <submittedName>
        <fullName evidence="11">S-adenosylmethionine synthetase</fullName>
        <ecNumber evidence="11">2.5.1.6</ecNumber>
    </submittedName>
</protein>
<dbReference type="PIRSF" id="PIRSF000497">
    <property type="entry name" value="MAT"/>
    <property type="match status" value="1"/>
</dbReference>
<feature type="domain" description="S-adenosylmethionine synthetase central" evidence="9">
    <location>
        <begin position="108"/>
        <end position="230"/>
    </location>
</feature>
<dbReference type="GO" id="GO:0004478">
    <property type="term" value="F:methionine adenosyltransferase activity"/>
    <property type="evidence" value="ECO:0007669"/>
    <property type="project" value="UniProtKB-EC"/>
</dbReference>
<keyword evidence="7" id="KW-0630">Potassium</keyword>
<evidence type="ECO:0000313" key="11">
    <source>
        <dbReference type="EMBL" id="CCE66567.1"/>
    </source>
</evidence>
<dbReference type="InterPro" id="IPR022636">
    <property type="entry name" value="S-AdoMet_synthetase_sfam"/>
</dbReference>
<evidence type="ECO:0000259" key="8">
    <source>
        <dbReference type="Pfam" id="PF00438"/>
    </source>
</evidence>
<keyword evidence="2 11" id="KW-0808">Transferase</keyword>
<evidence type="ECO:0000256" key="3">
    <source>
        <dbReference type="ARBA" id="ARBA00022723"/>
    </source>
</evidence>
<keyword evidence="4" id="KW-0547">Nucleotide-binding</keyword>
<evidence type="ECO:0000256" key="6">
    <source>
        <dbReference type="ARBA" id="ARBA00022842"/>
    </source>
</evidence>
<dbReference type="OrthoDB" id="9801686at2"/>
<dbReference type="KEGG" id="mhb:MHM_00490"/>
<dbReference type="Pfam" id="PF02772">
    <property type="entry name" value="S-AdoMet_synt_M"/>
    <property type="match status" value="1"/>
</dbReference>
<dbReference type="PATRIC" id="fig|1116213.3.peg.48"/>
<reference evidence="11" key="1">
    <citation type="submission" date="2011-11" db="EMBL/GenBank/DDBJ databases">
        <title>Complete genome sequence of Candidatus Mycoplasma haemominutum.</title>
        <authorList>
            <person name="Barker E.N."/>
            <person name="Darby A.C."/>
            <person name="Helps C.R."/>
            <person name="Peters I.R."/>
            <person name="Hughes M.A."/>
            <person name="Radford A.D."/>
            <person name="Novacco M."/>
            <person name="Boretti F."/>
            <person name="Hofmann-Lehmann R."/>
            <person name="Tasker S."/>
        </authorList>
    </citation>
    <scope>NUCLEOTIDE SEQUENCE</scope>
    <source>
        <strain evidence="11">Birmingham 1</strain>
    </source>
</reference>
<dbReference type="InterPro" id="IPR002133">
    <property type="entry name" value="S-AdoMet_synthetase"/>
</dbReference>
<dbReference type="HOGENOM" id="CLU_041802_1_0_14"/>
<dbReference type="GO" id="GO:0046872">
    <property type="term" value="F:metal ion binding"/>
    <property type="evidence" value="ECO:0007669"/>
    <property type="project" value="UniProtKB-KW"/>
</dbReference>
<dbReference type="Gene3D" id="3.30.300.10">
    <property type="match status" value="3"/>
</dbReference>
<dbReference type="InterPro" id="IPR022628">
    <property type="entry name" value="S-AdoMet_synt_N"/>
</dbReference>
<dbReference type="Pfam" id="PF02773">
    <property type="entry name" value="S-AdoMet_synt_C"/>
    <property type="match status" value="1"/>
</dbReference>
<reference evidence="11" key="2">
    <citation type="submission" date="2011-11" db="EMBL/GenBank/DDBJ databases">
        <authorList>
            <person name="Barker E."/>
        </authorList>
    </citation>
    <scope>NUCLEOTIDE SEQUENCE</scope>
    <source>
        <strain evidence="11">Birmingham 1</strain>
    </source>
</reference>
<dbReference type="Pfam" id="PF00438">
    <property type="entry name" value="S-AdoMet_synt_N"/>
    <property type="match status" value="1"/>
</dbReference>
<evidence type="ECO:0000259" key="9">
    <source>
        <dbReference type="Pfam" id="PF02772"/>
    </source>
</evidence>
<dbReference type="GO" id="GO:0005524">
    <property type="term" value="F:ATP binding"/>
    <property type="evidence" value="ECO:0007669"/>
    <property type="project" value="UniProtKB-KW"/>
</dbReference>
<evidence type="ECO:0000256" key="4">
    <source>
        <dbReference type="ARBA" id="ARBA00022741"/>
    </source>
</evidence>
<name>G8C2L9_9MOLU</name>
<feature type="domain" description="S-adenosylmethionine synthetase N-terminal" evidence="8">
    <location>
        <begin position="7"/>
        <end position="87"/>
    </location>
</feature>
<keyword evidence="1" id="KW-0554">One-carbon metabolism</keyword>
<dbReference type="InterPro" id="IPR022629">
    <property type="entry name" value="S-AdoMet_synt_central"/>
</dbReference>
<accession>G8C2L9</accession>
<sequence>MKSIRCIESVGRGHPDKIADLISDSILDELIQKLGMKQTRFSGEVLVSTNKIFFAGEGSSHHGVDFQKIMREILSKLGYNPLKFEFFTDYKAQSPELLGLNNNCCKVAGDQGILFGFACNETEHFLPLEYVLSKEITLNMLESHSERPAKGLKEDFKLLIHLEVEKDANSDKIMNSHLKLCVFSTHHEEGITRERIEEIFKEQVIFPVLQKYRVNHNYETQWLINPSGSFLIGGLDADSGVTNRKQIADSYGPLVRHGGGGLSGKDLTKIDRLGAYYLRWIAKNIVAAGLAHMIEIRATFAIAVAKALSFDITSSHDCKIRNNSELQDLISACFPTQISEIFEYLTSYTFEFAKLCESSHFGNFVPNLPWEQLNKVTDINDWWHQRTKKP</sequence>
<evidence type="ECO:0000256" key="2">
    <source>
        <dbReference type="ARBA" id="ARBA00022679"/>
    </source>
</evidence>
<dbReference type="PANTHER" id="PTHR11964">
    <property type="entry name" value="S-ADENOSYLMETHIONINE SYNTHETASE"/>
    <property type="match status" value="1"/>
</dbReference>
<evidence type="ECO:0000256" key="7">
    <source>
        <dbReference type="ARBA" id="ARBA00022958"/>
    </source>
</evidence>
<dbReference type="EMBL" id="HE613254">
    <property type="protein sequence ID" value="CCE66567.1"/>
    <property type="molecule type" value="Genomic_DNA"/>
</dbReference>